<evidence type="ECO:0000313" key="1">
    <source>
        <dbReference type="EMBL" id="KIL71139.1"/>
    </source>
</evidence>
<gene>
    <name evidence="1" type="ORF">M378DRAFT_202672</name>
</gene>
<proteinExistence type="predicted"/>
<organism evidence="1 2">
    <name type="scientific">Amanita muscaria (strain Koide BX008)</name>
    <dbReference type="NCBI Taxonomy" id="946122"/>
    <lineage>
        <taxon>Eukaryota</taxon>
        <taxon>Fungi</taxon>
        <taxon>Dikarya</taxon>
        <taxon>Basidiomycota</taxon>
        <taxon>Agaricomycotina</taxon>
        <taxon>Agaricomycetes</taxon>
        <taxon>Agaricomycetidae</taxon>
        <taxon>Agaricales</taxon>
        <taxon>Pluteineae</taxon>
        <taxon>Amanitaceae</taxon>
        <taxon>Amanita</taxon>
    </lineage>
</organism>
<protein>
    <submittedName>
        <fullName evidence="1">Uncharacterized protein</fullName>
    </submittedName>
</protein>
<sequence length="212" mass="24567">MRYTERMSPILTMRAIRDTHKFSSHPKGVATQRTPFFVTERISELQVGDEGTPLQMERILNVMWGIHSTIREEVRGLLSETLNLPARDISHCRAQSCFEDGWNTQPSCIERPEWPFVPLFPRNRRLGCQIIDGAQTGKLDYFAELQKNILPQIPTEQLELDLFSGDMYVIDNWGECMHCRNSSQYDVCGRRMPNFLAINVSNPYVKSRRSQD</sequence>
<dbReference type="AlphaFoldDB" id="A0A0C2TUZ9"/>
<reference evidence="1 2" key="1">
    <citation type="submission" date="2014-04" db="EMBL/GenBank/DDBJ databases">
        <title>Evolutionary Origins and Diversification of the Mycorrhizal Mutualists.</title>
        <authorList>
            <consortium name="DOE Joint Genome Institute"/>
            <consortium name="Mycorrhizal Genomics Consortium"/>
            <person name="Kohler A."/>
            <person name="Kuo A."/>
            <person name="Nagy L.G."/>
            <person name="Floudas D."/>
            <person name="Copeland A."/>
            <person name="Barry K.W."/>
            <person name="Cichocki N."/>
            <person name="Veneault-Fourrey C."/>
            <person name="LaButti K."/>
            <person name="Lindquist E.A."/>
            <person name="Lipzen A."/>
            <person name="Lundell T."/>
            <person name="Morin E."/>
            <person name="Murat C."/>
            <person name="Riley R."/>
            <person name="Ohm R."/>
            <person name="Sun H."/>
            <person name="Tunlid A."/>
            <person name="Henrissat B."/>
            <person name="Grigoriev I.V."/>
            <person name="Hibbett D.S."/>
            <person name="Martin F."/>
        </authorList>
    </citation>
    <scope>NUCLEOTIDE SEQUENCE [LARGE SCALE GENOMIC DNA]</scope>
    <source>
        <strain evidence="1 2">Koide BX008</strain>
    </source>
</reference>
<dbReference type="Proteomes" id="UP000054549">
    <property type="component" value="Unassembled WGS sequence"/>
</dbReference>
<dbReference type="EMBL" id="KN818222">
    <property type="protein sequence ID" value="KIL71139.1"/>
    <property type="molecule type" value="Genomic_DNA"/>
</dbReference>
<name>A0A0C2TUZ9_AMAMK</name>
<keyword evidence="2" id="KW-1185">Reference proteome</keyword>
<dbReference type="InParanoid" id="A0A0C2TUZ9"/>
<dbReference type="HOGENOM" id="CLU_1299420_0_0_1"/>
<evidence type="ECO:0000313" key="2">
    <source>
        <dbReference type="Proteomes" id="UP000054549"/>
    </source>
</evidence>
<dbReference type="OrthoDB" id="2422840at2759"/>
<accession>A0A0C2TUZ9</accession>